<dbReference type="InterPro" id="IPR037171">
    <property type="entry name" value="NagB/RpiA_transferase-like"/>
</dbReference>
<dbReference type="InterPro" id="IPR036390">
    <property type="entry name" value="WH_DNA-bd_sf"/>
</dbReference>
<reference evidence="4 5" key="1">
    <citation type="submission" date="2014-02" db="EMBL/GenBank/DDBJ databases">
        <title>Genome sequence of Mycoplasma capricolum subsp. capricolum strain 14232.</title>
        <authorList>
            <person name="Sirand-Pugnet P."/>
            <person name="Breton M."/>
            <person name="Dordet-Frisoni E."/>
            <person name="Baranowski E."/>
            <person name="Barre A."/>
            <person name="Couture C."/>
            <person name="Dupuy V."/>
            <person name="Gaurivaud P."/>
            <person name="Jacob D."/>
            <person name="Lemaitre C."/>
            <person name="Manso-Silvan L."/>
            <person name="Nikolski M."/>
            <person name="Nouvel L.-X."/>
            <person name="Poumarat F."/>
            <person name="Tardy F."/>
            <person name="Thebault P."/>
            <person name="Theil S."/>
            <person name="Citti C."/>
            <person name="Thiaucourt F."/>
            <person name="Blanchard A."/>
        </authorList>
    </citation>
    <scope>NUCLEOTIDE SEQUENCE [LARGE SCALE GENOMIC DNA]</scope>
    <source>
        <strain evidence="4 5">14232</strain>
    </source>
</reference>
<keyword evidence="1" id="KW-0805">Transcription regulation</keyword>
<dbReference type="SUPFAM" id="SSF46785">
    <property type="entry name" value="Winged helix' DNA-binding domain"/>
    <property type="match status" value="1"/>
</dbReference>
<organism evidence="4 5">
    <name type="scientific">Mycoplasma capricolum subsp. capricolum 14232</name>
    <dbReference type="NCBI Taxonomy" id="1188238"/>
    <lineage>
        <taxon>Bacteria</taxon>
        <taxon>Bacillati</taxon>
        <taxon>Mycoplasmatota</taxon>
        <taxon>Mollicutes</taxon>
        <taxon>Mycoplasmataceae</taxon>
        <taxon>Mycoplasma</taxon>
    </lineage>
</organism>
<dbReference type="InterPro" id="IPR050313">
    <property type="entry name" value="Carb_Metab_HTH_regulators"/>
</dbReference>
<proteinExistence type="predicted"/>
<dbReference type="InterPro" id="IPR036388">
    <property type="entry name" value="WH-like_DNA-bd_sf"/>
</dbReference>
<dbReference type="PANTHER" id="PTHR30363">
    <property type="entry name" value="HTH-TYPE TRANSCRIPTIONAL REGULATOR SRLR-RELATED"/>
    <property type="match status" value="1"/>
</dbReference>
<dbReference type="RefSeq" id="WP_036432105.1">
    <property type="nucleotide sequence ID" value="NZ_JFDO01000024.1"/>
</dbReference>
<dbReference type="Gene3D" id="1.10.10.10">
    <property type="entry name" value="Winged helix-like DNA-binding domain superfamily/Winged helix DNA-binding domain"/>
    <property type="match status" value="1"/>
</dbReference>
<evidence type="ECO:0000256" key="1">
    <source>
        <dbReference type="ARBA" id="ARBA00023015"/>
    </source>
</evidence>
<gene>
    <name evidence="4" type="primary">fruR-2</name>
    <name evidence="4" type="ORF">MCAPa_5700</name>
</gene>
<keyword evidence="2" id="KW-0804">Transcription</keyword>
<dbReference type="SUPFAM" id="SSF100950">
    <property type="entry name" value="NagB/RpiA/CoA transferase-like"/>
    <property type="match status" value="1"/>
</dbReference>
<dbReference type="PANTHER" id="PTHR30363:SF56">
    <property type="entry name" value="TRANSCRIPTIONAL REGULATOR, DEOR FAMILY"/>
    <property type="match status" value="1"/>
</dbReference>
<evidence type="ECO:0000259" key="3">
    <source>
        <dbReference type="PROSITE" id="PS51000"/>
    </source>
</evidence>
<dbReference type="InterPro" id="IPR014036">
    <property type="entry name" value="DeoR-like_C"/>
</dbReference>
<dbReference type="SMART" id="SM01134">
    <property type="entry name" value="DeoRC"/>
    <property type="match status" value="1"/>
</dbReference>
<comment type="caution">
    <text evidence="4">The sequence shown here is derived from an EMBL/GenBank/DDBJ whole genome shotgun (WGS) entry which is preliminary data.</text>
</comment>
<feature type="domain" description="HTH deoR-type" evidence="3">
    <location>
        <begin position="3"/>
        <end position="58"/>
    </location>
</feature>
<evidence type="ECO:0000313" key="5">
    <source>
        <dbReference type="Proteomes" id="UP000028533"/>
    </source>
</evidence>
<dbReference type="PROSITE" id="PS51000">
    <property type="entry name" value="HTH_DEOR_2"/>
    <property type="match status" value="1"/>
</dbReference>
<dbReference type="InterPro" id="IPR001034">
    <property type="entry name" value="DeoR_HTH"/>
</dbReference>
<protein>
    <submittedName>
        <fullName evidence="4">Transcription repressor of fructose operon</fullName>
    </submittedName>
</protein>
<dbReference type="GO" id="GO:0003700">
    <property type="term" value="F:DNA-binding transcription factor activity"/>
    <property type="evidence" value="ECO:0007669"/>
    <property type="project" value="InterPro"/>
</dbReference>
<dbReference type="Pfam" id="PF00455">
    <property type="entry name" value="DeoRC"/>
    <property type="match status" value="1"/>
</dbReference>
<name>A0A084EKH1_MYCCA</name>
<evidence type="ECO:0000313" key="4">
    <source>
        <dbReference type="EMBL" id="KEZ18463.1"/>
    </source>
</evidence>
<dbReference type="AlphaFoldDB" id="A0A084EKH1"/>
<dbReference type="Pfam" id="PF08220">
    <property type="entry name" value="HTH_DeoR"/>
    <property type="match status" value="1"/>
</dbReference>
<dbReference type="Gene3D" id="3.40.50.1360">
    <property type="match status" value="1"/>
</dbReference>
<accession>A0A084EKH1</accession>
<dbReference type="EMBL" id="JFDO01000024">
    <property type="protein sequence ID" value="KEZ18463.1"/>
    <property type="molecule type" value="Genomic_DNA"/>
</dbReference>
<evidence type="ECO:0000256" key="2">
    <source>
        <dbReference type="ARBA" id="ARBA00023163"/>
    </source>
</evidence>
<sequence>MLKDQRRQKILEIVNEKDFVTNKQLAKLLSSTIQTIISDISELDKEKKLYKVYGGAKSANSLAKRYELFDEEKQHINIDIKDLIAQKASEYVSNGDLIFLDTGTTTKQMIKYLINKKIIVVTNGYSIALELVEQDIEVILLGGSINPSTHATIGELALKNLDNFYFDKVFIGMNNLSSQRFYTTNIKEALIKEKAIKNSDKSFILMDSSKFGSKNVIKVDVLKETILISDKDTDEYKGLIINLE</sequence>
<dbReference type="Proteomes" id="UP000028533">
    <property type="component" value="Unassembled WGS sequence"/>
</dbReference>
<dbReference type="SMART" id="SM00420">
    <property type="entry name" value="HTH_DEOR"/>
    <property type="match status" value="1"/>
</dbReference>